<organism evidence="21 22">
    <name type="scientific">Cyclotella cryptica</name>
    <dbReference type="NCBI Taxonomy" id="29204"/>
    <lineage>
        <taxon>Eukaryota</taxon>
        <taxon>Sar</taxon>
        <taxon>Stramenopiles</taxon>
        <taxon>Ochrophyta</taxon>
        <taxon>Bacillariophyta</taxon>
        <taxon>Coscinodiscophyceae</taxon>
        <taxon>Thalassiosirophycidae</taxon>
        <taxon>Stephanodiscales</taxon>
        <taxon>Stephanodiscaceae</taxon>
        <taxon>Cyclotella</taxon>
    </lineage>
</organism>
<dbReference type="SUPFAM" id="SSF52922">
    <property type="entry name" value="TK C-terminal domain-like"/>
    <property type="match status" value="1"/>
</dbReference>
<feature type="binding site" evidence="17">
    <location>
        <begin position="237"/>
        <end position="239"/>
    </location>
    <ligand>
        <name>thiamine diphosphate</name>
        <dbReference type="ChEBI" id="CHEBI:58937"/>
    </ligand>
</feature>
<comment type="subunit">
    <text evidence="6">Homodimer.</text>
</comment>
<evidence type="ECO:0000313" key="22">
    <source>
        <dbReference type="Proteomes" id="UP001516023"/>
    </source>
</evidence>
<dbReference type="InterPro" id="IPR005475">
    <property type="entry name" value="Transketolase-like_Pyr-bd"/>
</dbReference>
<evidence type="ECO:0000256" key="19">
    <source>
        <dbReference type="PIRSR" id="PIRSR605478-5"/>
    </source>
</evidence>
<feature type="binding site" evidence="17">
    <location>
        <position position="308"/>
    </location>
    <ligand>
        <name>thiamine diphosphate</name>
        <dbReference type="ChEBI" id="CHEBI:58937"/>
    </ligand>
</feature>
<dbReference type="PANTHER" id="PTHR43522:SF10">
    <property type="entry name" value="TRANSKETOLASE"/>
    <property type="match status" value="1"/>
</dbReference>
<dbReference type="InterPro" id="IPR055152">
    <property type="entry name" value="Transketolase-like_C_2"/>
</dbReference>
<feature type="active site" description="Proton donor" evidence="15">
    <location>
        <position position="534"/>
    </location>
</feature>
<feature type="binding site" evidence="17">
    <location>
        <position position="384"/>
    </location>
    <ligand>
        <name>thiamine diphosphate</name>
        <dbReference type="ChEBI" id="CHEBI:58937"/>
    </ligand>
</feature>
<dbReference type="NCBIfam" id="TIGR00232">
    <property type="entry name" value="tktlase_bact"/>
    <property type="match status" value="1"/>
</dbReference>
<evidence type="ECO:0000256" key="6">
    <source>
        <dbReference type="ARBA" id="ARBA00011738"/>
    </source>
</evidence>
<feature type="binding site" evidence="16">
    <location>
        <position position="384"/>
    </location>
    <ligand>
        <name>substrate</name>
    </ligand>
</feature>
<keyword evidence="13 17" id="KW-0786">Thiamine pyrophosphate</keyword>
<evidence type="ECO:0000259" key="20">
    <source>
        <dbReference type="SMART" id="SM00861"/>
    </source>
</evidence>
<dbReference type="Pfam" id="PF22613">
    <property type="entry name" value="Transketolase_C_1"/>
    <property type="match status" value="1"/>
</dbReference>
<dbReference type="CDD" id="cd07033">
    <property type="entry name" value="TPP_PYR_DXS_TK_like"/>
    <property type="match status" value="1"/>
</dbReference>
<comment type="similarity">
    <text evidence="5">Belongs to the transketolase family.</text>
</comment>
<dbReference type="InterPro" id="IPR029061">
    <property type="entry name" value="THDP-binding"/>
</dbReference>
<feature type="binding site" evidence="16">
    <location>
        <position position="504"/>
    </location>
    <ligand>
        <name>substrate</name>
    </ligand>
</feature>
<evidence type="ECO:0000256" key="10">
    <source>
        <dbReference type="ARBA" id="ARBA00022723"/>
    </source>
</evidence>
<comment type="cofactor">
    <cofactor evidence="2">
        <name>Mn(2+)</name>
        <dbReference type="ChEBI" id="CHEBI:29035"/>
    </cofactor>
</comment>
<keyword evidence="10 18" id="KW-0479">Metal-binding</keyword>
<evidence type="ECO:0000256" key="13">
    <source>
        <dbReference type="ARBA" id="ARBA00023052"/>
    </source>
</evidence>
<evidence type="ECO:0000256" key="11">
    <source>
        <dbReference type="ARBA" id="ARBA00022837"/>
    </source>
</evidence>
<keyword evidence="12 18" id="KW-0460">Magnesium</keyword>
<feature type="binding site" evidence="16">
    <location>
        <position position="593"/>
    </location>
    <ligand>
        <name>substrate</name>
    </ligand>
</feature>
<dbReference type="Gene3D" id="3.40.50.970">
    <property type="match status" value="2"/>
</dbReference>
<dbReference type="EC" id="2.2.1.1" evidence="7"/>
<proteinExistence type="inferred from homology"/>
<feature type="binding site" evidence="16">
    <location>
        <position position="477"/>
    </location>
    <ligand>
        <name>substrate</name>
    </ligand>
</feature>
<dbReference type="SUPFAM" id="SSF52518">
    <property type="entry name" value="Thiamin diphosphate-binding fold (THDP-binding)"/>
    <property type="match status" value="2"/>
</dbReference>
<dbReference type="PROSITE" id="PS00801">
    <property type="entry name" value="TRANSKETOLASE_1"/>
    <property type="match status" value="1"/>
</dbReference>
<evidence type="ECO:0000256" key="2">
    <source>
        <dbReference type="ARBA" id="ARBA00001936"/>
    </source>
</evidence>
<evidence type="ECO:0000256" key="15">
    <source>
        <dbReference type="PIRSR" id="PIRSR605478-1"/>
    </source>
</evidence>
<dbReference type="InterPro" id="IPR009014">
    <property type="entry name" value="Transketo_C/PFOR_II"/>
</dbReference>
<feature type="site" description="Important for catalytic activity" evidence="19">
    <location>
        <position position="145"/>
    </location>
</feature>
<comment type="cofactor">
    <cofactor evidence="17">
        <name>thiamine diphosphate</name>
        <dbReference type="ChEBI" id="CHEBI:58937"/>
    </cofactor>
    <text evidence="17">Binds 1 thiamine pyrophosphate per subunit. During the reaction, the substrate forms a covalent intermediate with the cofactor.</text>
</comment>
<dbReference type="InterPro" id="IPR005474">
    <property type="entry name" value="Transketolase_N"/>
</dbReference>
<evidence type="ECO:0000313" key="21">
    <source>
        <dbReference type="EMBL" id="KAL3793297.1"/>
    </source>
</evidence>
<evidence type="ECO:0000256" key="18">
    <source>
        <dbReference type="PIRSR" id="PIRSR605478-4"/>
    </source>
</evidence>
<feature type="binding site" evidence="17">
    <location>
        <position position="185"/>
    </location>
    <ligand>
        <name>thiamine diphosphate</name>
        <dbReference type="ChEBI" id="CHEBI:58937"/>
    </ligand>
</feature>
<comment type="catalytic activity">
    <reaction evidence="14">
        <text>D-sedoheptulose 7-phosphate + D-glyceraldehyde 3-phosphate = aldehydo-D-ribose 5-phosphate + D-xylulose 5-phosphate</text>
        <dbReference type="Rhea" id="RHEA:10508"/>
        <dbReference type="ChEBI" id="CHEBI:57483"/>
        <dbReference type="ChEBI" id="CHEBI:57737"/>
        <dbReference type="ChEBI" id="CHEBI:58273"/>
        <dbReference type="ChEBI" id="CHEBI:59776"/>
        <dbReference type="EC" id="2.2.1.1"/>
    </reaction>
</comment>
<feature type="binding site" evidence="17">
    <location>
        <position position="560"/>
    </location>
    <ligand>
        <name>thiamine diphosphate</name>
        <dbReference type="ChEBI" id="CHEBI:58937"/>
    </ligand>
</feature>
<accession>A0ABD3Q006</accession>
<feature type="binding site" evidence="16">
    <location>
        <position position="145"/>
    </location>
    <ligand>
        <name>substrate</name>
    </ligand>
</feature>
<keyword evidence="9" id="KW-0808">Transferase</keyword>
<feature type="binding site" evidence="16">
    <location>
        <position position="585"/>
    </location>
    <ligand>
        <name>substrate</name>
    </ligand>
</feature>
<comment type="cofactor">
    <cofactor evidence="3">
        <name>Co(2+)</name>
        <dbReference type="ChEBI" id="CHEBI:48828"/>
    </cofactor>
</comment>
<comment type="function">
    <text evidence="4">Catalyzes the transfer of a two-carbon ketol group from a ketose donor to an aldose acceptor, via a covalent intermediate with the cofactor thiamine pyrophosphate.</text>
</comment>
<feature type="binding site" evidence="18">
    <location>
        <position position="308"/>
    </location>
    <ligand>
        <name>Mg(2+)</name>
        <dbReference type="ChEBI" id="CHEBI:18420"/>
    </ligand>
</feature>
<evidence type="ECO:0000256" key="14">
    <source>
        <dbReference type="ARBA" id="ARBA00049473"/>
    </source>
</evidence>
<dbReference type="Gene3D" id="3.40.50.920">
    <property type="match status" value="1"/>
</dbReference>
<keyword evidence="22" id="KW-1185">Reference proteome</keyword>
<evidence type="ECO:0000256" key="4">
    <source>
        <dbReference type="ARBA" id="ARBA00002931"/>
    </source>
</evidence>
<dbReference type="Proteomes" id="UP001516023">
    <property type="component" value="Unassembled WGS sequence"/>
</dbReference>
<evidence type="ECO:0000256" key="12">
    <source>
        <dbReference type="ARBA" id="ARBA00022842"/>
    </source>
</evidence>
<feature type="binding site" evidence="17">
    <location>
        <position position="279"/>
    </location>
    <ligand>
        <name>thiamine diphosphate</name>
        <dbReference type="ChEBI" id="CHEBI:58937"/>
    </ligand>
</feature>
<dbReference type="PROSITE" id="PS00802">
    <property type="entry name" value="TRANSKETOLASE_2"/>
    <property type="match status" value="1"/>
</dbReference>
<dbReference type="InterPro" id="IPR020826">
    <property type="entry name" value="Transketolase_BS"/>
</dbReference>
<feature type="binding site" evidence="16">
    <location>
        <position position="597"/>
    </location>
    <ligand>
        <name>substrate</name>
    </ligand>
</feature>
<evidence type="ECO:0000256" key="9">
    <source>
        <dbReference type="ARBA" id="ARBA00022679"/>
    </source>
</evidence>
<keyword evidence="11" id="KW-0106">Calcium</keyword>
<evidence type="ECO:0000256" key="3">
    <source>
        <dbReference type="ARBA" id="ARBA00001941"/>
    </source>
</evidence>
<comment type="caution">
    <text evidence="21">The sequence shown here is derived from an EMBL/GenBank/DDBJ whole genome shotgun (WGS) entry which is preliminary data.</text>
</comment>
<feature type="binding site" evidence="16">
    <location>
        <position position="644"/>
    </location>
    <ligand>
        <name>substrate</name>
    </ligand>
</feature>
<dbReference type="FunFam" id="3.40.50.970:FF:000076">
    <property type="entry name" value="Transketolase"/>
    <property type="match status" value="1"/>
</dbReference>
<comment type="cofactor">
    <cofactor evidence="1">
        <name>Ca(2+)</name>
        <dbReference type="ChEBI" id="CHEBI:29108"/>
    </cofactor>
</comment>
<protein>
    <recommendedName>
        <fullName evidence="8">Transketolase</fullName>
        <ecNumber evidence="7">2.2.1.1</ecNumber>
    </recommendedName>
</protein>
<gene>
    <name evidence="21" type="ORF">HJC23_003807</name>
</gene>
<dbReference type="PANTHER" id="PTHR43522">
    <property type="entry name" value="TRANSKETOLASE"/>
    <property type="match status" value="1"/>
</dbReference>
<dbReference type="EMBL" id="JABMIG020000092">
    <property type="protein sequence ID" value="KAL3793297.1"/>
    <property type="molecule type" value="Genomic_DNA"/>
</dbReference>
<comment type="cofactor">
    <cofactor evidence="18">
        <name>Mg(2+)</name>
        <dbReference type="ChEBI" id="CHEBI:18420"/>
    </cofactor>
    <text evidence="18">Binds 1 Mg(2+) ion per subunit. Can also utilize other divalent metal cations, such as Ca(2+), Mn(2+) and Co(2+).</text>
</comment>
<sequence>MLASLHHNSTQIHVKEHALVFGVHRANGTSYSLSSSRNASTDYQYGSQYLARRIIHSISSISLQPTKSKMKFSMLAIAATALAAGVEGFSAVPSARVSSRFGVRQISSLKMGAATEVDKMAALATAANEARGLAMDSIAAAHSGHMGLPLGCAEIGSVLYGSQMQYNPKDTKWINRDRFILSAGHGSMFLYSWLNLAGFDLPMEELKNFRQHHSMTPGHPEFPNSEHNTPGIECTTGPLGAGVSNAVGFAVSEKMAAARYNTEDHKIFDHHIFALAGDGCFQEGVSAEAAQFAAHEKLDNLIVLYDSNEVTLDKMAEYTQSEDIIKRYQAYGWETFEIDGHDLNVVEETIAAAKASNNGKPKFIKCNTIIGKGMEETEGTNAAHGEAGVPYVDKARANIGLPEEKWFVSEGTRDFFKGVQEKNQKIYDEWQATYTAWKEANPEKATELENAVNDVVPSADAMIKAIPEMGSDAEATRVSGFKVIQEIAKNVPHYISGSADLHGSTRNYINDGGNFGAGFDKTYAGKNLYFGIREHGMGAILNGIAYHGIFKASGSTFAVFVDYMRPTIRVASLAELNRVSYILTHDSIGVGEDGPTHQPVETVSGLRVIPNLDVYRPADAEETVAAYVSSVTRKDGPTALILSRQNLAQNTAMPAMERREGALKGAYVAKKETSDLDLIIIATGSEVQHALKAAADMPGARVVSMPCVEAFERQSDDYKESVLPSTCTKRIAMEAGVTAPWYKYASKVVGVDRFGFSAPGDIVMKELGMSAENLAAEIATMN</sequence>
<dbReference type="InterPro" id="IPR033247">
    <property type="entry name" value="Transketolase_fam"/>
</dbReference>
<evidence type="ECO:0000256" key="16">
    <source>
        <dbReference type="PIRSR" id="PIRSR605478-2"/>
    </source>
</evidence>
<dbReference type="InterPro" id="IPR005478">
    <property type="entry name" value="Transketolase_bac-like"/>
</dbReference>
<dbReference type="Pfam" id="PF02779">
    <property type="entry name" value="Transket_pyr"/>
    <property type="match status" value="1"/>
</dbReference>
<feature type="binding site" evidence="18">
    <location>
        <position position="278"/>
    </location>
    <ligand>
        <name>Mg(2+)</name>
        <dbReference type="ChEBI" id="CHEBI:18420"/>
    </ligand>
</feature>
<evidence type="ECO:0000256" key="17">
    <source>
        <dbReference type="PIRSR" id="PIRSR605478-3"/>
    </source>
</evidence>
<dbReference type="CDD" id="cd02012">
    <property type="entry name" value="TPP_TK"/>
    <property type="match status" value="1"/>
</dbReference>
<evidence type="ECO:0000256" key="1">
    <source>
        <dbReference type="ARBA" id="ARBA00001913"/>
    </source>
</evidence>
<dbReference type="SMART" id="SM00861">
    <property type="entry name" value="Transket_pyr"/>
    <property type="match status" value="1"/>
</dbReference>
<name>A0ABD3Q006_9STRA</name>
<evidence type="ECO:0000256" key="7">
    <source>
        <dbReference type="ARBA" id="ARBA00013152"/>
    </source>
</evidence>
<dbReference type="FunFam" id="3.40.50.970:FF:000004">
    <property type="entry name" value="Transketolase"/>
    <property type="match status" value="1"/>
</dbReference>
<feature type="domain" description="Transketolase-like pyrimidine-binding" evidence="20">
    <location>
        <begin position="474"/>
        <end position="649"/>
    </location>
</feature>
<feature type="site" description="Important for catalytic activity" evidence="19">
    <location>
        <position position="384"/>
    </location>
</feature>
<dbReference type="GO" id="GO:0004802">
    <property type="term" value="F:transketolase activity"/>
    <property type="evidence" value="ECO:0007669"/>
    <property type="project" value="UniProtKB-EC"/>
</dbReference>
<dbReference type="GO" id="GO:0046872">
    <property type="term" value="F:metal ion binding"/>
    <property type="evidence" value="ECO:0007669"/>
    <property type="project" value="UniProtKB-KW"/>
</dbReference>
<reference evidence="21 22" key="1">
    <citation type="journal article" date="2020" name="G3 (Bethesda)">
        <title>Improved Reference Genome for Cyclotella cryptica CCMP332, a Model for Cell Wall Morphogenesis, Salinity Adaptation, and Lipid Production in Diatoms (Bacillariophyta).</title>
        <authorList>
            <person name="Roberts W.R."/>
            <person name="Downey K.M."/>
            <person name="Ruck E.C."/>
            <person name="Traller J.C."/>
            <person name="Alverson A.J."/>
        </authorList>
    </citation>
    <scope>NUCLEOTIDE SEQUENCE [LARGE SCALE GENOMIC DNA]</scope>
    <source>
        <strain evidence="21 22">CCMP332</strain>
    </source>
</reference>
<evidence type="ECO:0000256" key="8">
    <source>
        <dbReference type="ARBA" id="ARBA00016662"/>
    </source>
</evidence>
<feature type="binding site" evidence="18">
    <location>
        <position position="310"/>
    </location>
    <ligand>
        <name>Mg(2+)</name>
        <dbReference type="ChEBI" id="CHEBI:18420"/>
    </ligand>
</feature>
<dbReference type="InterPro" id="IPR049557">
    <property type="entry name" value="Transketolase_CS"/>
</dbReference>
<dbReference type="Pfam" id="PF00456">
    <property type="entry name" value="Transketolase_N"/>
    <property type="match status" value="1"/>
</dbReference>
<dbReference type="AlphaFoldDB" id="A0ABD3Q006"/>
<evidence type="ECO:0000256" key="5">
    <source>
        <dbReference type="ARBA" id="ARBA00007131"/>
    </source>
</evidence>